<evidence type="ECO:0000313" key="2">
    <source>
        <dbReference type="EMBL" id="GII81523.1"/>
    </source>
</evidence>
<keyword evidence="3" id="KW-1185">Reference proteome</keyword>
<evidence type="ECO:0000313" key="3">
    <source>
        <dbReference type="Proteomes" id="UP000655287"/>
    </source>
</evidence>
<dbReference type="SUPFAM" id="SSF55729">
    <property type="entry name" value="Acyl-CoA N-acyltransferases (Nat)"/>
    <property type="match status" value="1"/>
</dbReference>
<protein>
    <submittedName>
        <fullName evidence="2">GNAT family acetyltransferase</fullName>
    </submittedName>
</protein>
<gene>
    <name evidence="2" type="ORF">Sru01_65050</name>
</gene>
<comment type="caution">
    <text evidence="2">The sequence shown here is derived from an EMBL/GenBank/DDBJ whole genome shotgun (WGS) entry which is preliminary data.</text>
</comment>
<organism evidence="2 3">
    <name type="scientific">Sphaerisporangium rufum</name>
    <dbReference type="NCBI Taxonomy" id="1381558"/>
    <lineage>
        <taxon>Bacteria</taxon>
        <taxon>Bacillati</taxon>
        <taxon>Actinomycetota</taxon>
        <taxon>Actinomycetes</taxon>
        <taxon>Streptosporangiales</taxon>
        <taxon>Streptosporangiaceae</taxon>
        <taxon>Sphaerisporangium</taxon>
    </lineage>
</organism>
<accession>A0A919V4S9</accession>
<reference evidence="2" key="1">
    <citation type="submission" date="2021-01" db="EMBL/GenBank/DDBJ databases">
        <title>Whole genome shotgun sequence of Sphaerisporangium rufum NBRC 109079.</title>
        <authorList>
            <person name="Komaki H."/>
            <person name="Tamura T."/>
        </authorList>
    </citation>
    <scope>NUCLEOTIDE SEQUENCE</scope>
    <source>
        <strain evidence="2">NBRC 109079</strain>
    </source>
</reference>
<dbReference type="GO" id="GO:0016747">
    <property type="term" value="F:acyltransferase activity, transferring groups other than amino-acyl groups"/>
    <property type="evidence" value="ECO:0007669"/>
    <property type="project" value="InterPro"/>
</dbReference>
<dbReference type="Proteomes" id="UP000655287">
    <property type="component" value="Unassembled WGS sequence"/>
</dbReference>
<dbReference type="AlphaFoldDB" id="A0A919V4S9"/>
<dbReference type="EMBL" id="BOOU01000100">
    <property type="protein sequence ID" value="GII81523.1"/>
    <property type="molecule type" value="Genomic_DNA"/>
</dbReference>
<name>A0A919V4S9_9ACTN</name>
<dbReference type="PANTHER" id="PTHR43792:SF1">
    <property type="entry name" value="N-ACETYLTRANSFERASE DOMAIN-CONTAINING PROTEIN"/>
    <property type="match status" value="1"/>
</dbReference>
<dbReference type="Gene3D" id="3.40.630.30">
    <property type="match status" value="1"/>
</dbReference>
<dbReference type="PROSITE" id="PS51186">
    <property type="entry name" value="GNAT"/>
    <property type="match status" value="1"/>
</dbReference>
<dbReference type="Pfam" id="PF13302">
    <property type="entry name" value="Acetyltransf_3"/>
    <property type="match status" value="1"/>
</dbReference>
<proteinExistence type="predicted"/>
<feature type="domain" description="N-acetyltransferase" evidence="1">
    <location>
        <begin position="23"/>
        <end position="185"/>
    </location>
</feature>
<dbReference type="PANTHER" id="PTHR43792">
    <property type="entry name" value="GNAT FAMILY, PUTATIVE (AFU_ORTHOLOGUE AFUA_3G00765)-RELATED-RELATED"/>
    <property type="match status" value="1"/>
</dbReference>
<dbReference type="InterPro" id="IPR051531">
    <property type="entry name" value="N-acetyltransferase"/>
</dbReference>
<dbReference type="InterPro" id="IPR016181">
    <property type="entry name" value="Acyl_CoA_acyltransferase"/>
</dbReference>
<sequence length="192" mass="21497">MEFYDPFVSDADLTKMEIPTARLVLRRPAAEDIDAIFTVNGDPRACAHNPSDLLGGREDAVRLFHRWDRHWQEHGLGYWTVRRHDSATPLGFCGTKYMDLDGMRVLNLFYRFDPAAWGRGYASEAAGAVVGWVRDRLPGFPIVARVRPGNAASQRVAVRAGLVRCEHLDTAGEDGLDWIYAANLPEQTGTVR</sequence>
<evidence type="ECO:0000259" key="1">
    <source>
        <dbReference type="PROSITE" id="PS51186"/>
    </source>
</evidence>
<dbReference type="InterPro" id="IPR000182">
    <property type="entry name" value="GNAT_dom"/>
</dbReference>